<keyword evidence="6 10" id="KW-0548">Nucleotidyltransferase</keyword>
<dbReference type="PIRSF" id="PIRSF000804">
    <property type="entry name" value="DNA_pol_III_b"/>
    <property type="match status" value="1"/>
</dbReference>
<dbReference type="NCBIfam" id="TIGR00663">
    <property type="entry name" value="dnan"/>
    <property type="match status" value="1"/>
</dbReference>
<gene>
    <name evidence="14" type="primary">dnaN</name>
    <name evidence="14" type="ORF">OE105_12160</name>
</gene>
<comment type="subunit">
    <text evidence="10">Forms a ring-shaped head-to-tail homodimer around DNA.</text>
</comment>
<evidence type="ECO:0000256" key="6">
    <source>
        <dbReference type="ARBA" id="ARBA00022695"/>
    </source>
</evidence>
<feature type="domain" description="DNA polymerase III beta sliding clamp C-terminal" evidence="13">
    <location>
        <begin position="256"/>
        <end position="378"/>
    </location>
</feature>
<dbReference type="InterPro" id="IPR022637">
    <property type="entry name" value="DNA_polIII_beta_cen"/>
</dbReference>
<evidence type="ECO:0000259" key="11">
    <source>
        <dbReference type="Pfam" id="PF00712"/>
    </source>
</evidence>
<organism evidence="14 15">
    <name type="scientific">Fervidibacillus halotolerans</name>
    <dbReference type="NCBI Taxonomy" id="2980027"/>
    <lineage>
        <taxon>Bacteria</taxon>
        <taxon>Bacillati</taxon>
        <taxon>Bacillota</taxon>
        <taxon>Bacilli</taxon>
        <taxon>Bacillales</taxon>
        <taxon>Bacillaceae</taxon>
        <taxon>Fervidibacillus</taxon>
    </lineage>
</organism>
<dbReference type="RefSeq" id="WP_275420438.1">
    <property type="nucleotide sequence ID" value="NZ_CP106877.1"/>
</dbReference>
<evidence type="ECO:0000256" key="1">
    <source>
        <dbReference type="ARBA" id="ARBA00004496"/>
    </source>
</evidence>
<reference evidence="14" key="1">
    <citation type="submission" date="2022-09" db="EMBL/GenBank/DDBJ databases">
        <title>Complete Genomes of Fervidibacillus albus and Fervidibacillus halotolerans isolated from tidal flat sediments.</title>
        <authorList>
            <person name="Kwon K.K."/>
            <person name="Yang S.-H."/>
            <person name="Park M.J."/>
            <person name="Oh H.-M."/>
        </authorList>
    </citation>
    <scope>NUCLEOTIDE SEQUENCE</scope>
    <source>
        <strain evidence="14">MEBiC13594</strain>
    </source>
</reference>
<dbReference type="Gene3D" id="3.70.10.10">
    <property type="match status" value="1"/>
</dbReference>
<dbReference type="InterPro" id="IPR046938">
    <property type="entry name" value="DNA_clamp_sf"/>
</dbReference>
<dbReference type="GO" id="GO:0008408">
    <property type="term" value="F:3'-5' exonuclease activity"/>
    <property type="evidence" value="ECO:0007669"/>
    <property type="project" value="InterPro"/>
</dbReference>
<comment type="similarity">
    <text evidence="2 10">Belongs to the beta sliding clamp family.</text>
</comment>
<dbReference type="SMART" id="SM00480">
    <property type="entry name" value="POL3Bc"/>
    <property type="match status" value="1"/>
</dbReference>
<name>A0A9E8RYK7_9BACI</name>
<evidence type="ECO:0000256" key="2">
    <source>
        <dbReference type="ARBA" id="ARBA00010752"/>
    </source>
</evidence>
<evidence type="ECO:0000256" key="3">
    <source>
        <dbReference type="ARBA" id="ARBA00021035"/>
    </source>
</evidence>
<evidence type="ECO:0000256" key="8">
    <source>
        <dbReference type="ARBA" id="ARBA00022932"/>
    </source>
</evidence>
<dbReference type="CDD" id="cd00140">
    <property type="entry name" value="beta_clamp"/>
    <property type="match status" value="1"/>
</dbReference>
<dbReference type="InterPro" id="IPR001001">
    <property type="entry name" value="DNA_polIII_beta"/>
</dbReference>
<dbReference type="InterPro" id="IPR022635">
    <property type="entry name" value="DNA_polIII_beta_C"/>
</dbReference>
<feature type="domain" description="DNA polymerase III beta sliding clamp N-terminal" evidence="11">
    <location>
        <begin position="1"/>
        <end position="127"/>
    </location>
</feature>
<evidence type="ECO:0000256" key="7">
    <source>
        <dbReference type="ARBA" id="ARBA00022705"/>
    </source>
</evidence>
<comment type="function">
    <text evidence="10">Confers DNA tethering and processivity to DNA polymerases and other proteins. Acts as a clamp, forming a ring around DNA (a reaction catalyzed by the clamp-loading complex) which diffuses in an ATP-independent manner freely and bidirectionally along dsDNA. Initially characterized for its ability to contact the catalytic subunit of DNA polymerase III (Pol III), a complex, multichain enzyme responsible for most of the replicative synthesis in bacteria; Pol III exhibits 3'-5' exonuclease proofreading activity. The beta chain is required for initiation of replication as well as for processivity of DNA replication.</text>
</comment>
<dbReference type="InterPro" id="IPR022634">
    <property type="entry name" value="DNA_polIII_beta_N"/>
</dbReference>
<evidence type="ECO:0000256" key="4">
    <source>
        <dbReference type="ARBA" id="ARBA00022490"/>
    </source>
</evidence>
<dbReference type="GO" id="GO:0003677">
    <property type="term" value="F:DNA binding"/>
    <property type="evidence" value="ECO:0007669"/>
    <property type="project" value="UniProtKB-UniRule"/>
</dbReference>
<evidence type="ECO:0000259" key="13">
    <source>
        <dbReference type="Pfam" id="PF02768"/>
    </source>
</evidence>
<evidence type="ECO:0000259" key="12">
    <source>
        <dbReference type="Pfam" id="PF02767"/>
    </source>
</evidence>
<dbReference type="Gene3D" id="3.10.150.10">
    <property type="entry name" value="DNA Polymerase III, subunit A, domain 2"/>
    <property type="match status" value="1"/>
</dbReference>
<evidence type="ECO:0000256" key="9">
    <source>
        <dbReference type="ARBA" id="ARBA00023125"/>
    </source>
</evidence>
<dbReference type="KEGG" id="fhl:OE105_12160"/>
<dbReference type="AlphaFoldDB" id="A0A9E8RYK7"/>
<protein>
    <recommendedName>
        <fullName evidence="3 10">Beta sliding clamp</fullName>
    </recommendedName>
</protein>
<dbReference type="GO" id="GO:0009360">
    <property type="term" value="C:DNA polymerase III complex"/>
    <property type="evidence" value="ECO:0007669"/>
    <property type="project" value="InterPro"/>
</dbReference>
<comment type="subcellular location">
    <subcellularLocation>
        <location evidence="1 10">Cytoplasm</location>
    </subcellularLocation>
</comment>
<keyword evidence="5 10" id="KW-0808">Transferase</keyword>
<dbReference type="EMBL" id="CP106877">
    <property type="protein sequence ID" value="WAA12299.1"/>
    <property type="molecule type" value="Genomic_DNA"/>
</dbReference>
<dbReference type="GO" id="GO:0006271">
    <property type="term" value="P:DNA strand elongation involved in DNA replication"/>
    <property type="evidence" value="ECO:0007669"/>
    <property type="project" value="TreeGrafter"/>
</dbReference>
<dbReference type="Pfam" id="PF00712">
    <property type="entry name" value="DNA_pol3_beta"/>
    <property type="match status" value="1"/>
</dbReference>
<keyword evidence="8 10" id="KW-0239">DNA-directed DNA polymerase</keyword>
<dbReference type="Pfam" id="PF02767">
    <property type="entry name" value="DNA_pol3_beta_2"/>
    <property type="match status" value="1"/>
</dbReference>
<keyword evidence="9" id="KW-0238">DNA-binding</keyword>
<dbReference type="GO" id="GO:0003887">
    <property type="term" value="F:DNA-directed DNA polymerase activity"/>
    <property type="evidence" value="ECO:0007669"/>
    <property type="project" value="UniProtKB-UniRule"/>
</dbReference>
<keyword evidence="7 10" id="KW-0235">DNA replication</keyword>
<dbReference type="GO" id="GO:0005737">
    <property type="term" value="C:cytoplasm"/>
    <property type="evidence" value="ECO:0007669"/>
    <property type="project" value="UniProtKB-SubCell"/>
</dbReference>
<dbReference type="Proteomes" id="UP001164726">
    <property type="component" value="Chromosome"/>
</dbReference>
<evidence type="ECO:0000256" key="5">
    <source>
        <dbReference type="ARBA" id="ARBA00022679"/>
    </source>
</evidence>
<keyword evidence="4 10" id="KW-0963">Cytoplasm</keyword>
<sequence>MKFYIKKERLIKSVQDALKAVAVRTTIPILVGIKFDADDRGVTVTGSDSDITIQSFIPKEEDGEELVEIVEPGSIVLQARFFSEVIKKLPELIVEITVEDQFKTIVRSGNAEYIILGLDAEEYPRLPIIEDGDHFSIPNDLLKSIIKQTVFAVSTSETRPILTGVHWMIEDSQLTAVATDSHRLAMKQATLQSEERNGKSHSIVIPGKSLNELLKVLDESNEPIQMTITNNQILFRAKNLLFFSRLLEGKYPDTSKLIPTDSKTIVKLNAKEYLEAVDRASLLAREGKTNVIKFTTMDDDMIEISSYSPEIGKVVENVKSISTEGEEIKISFNAKYMIDALRAIDGTEISIYFTGTMRPFIIRTDYDDSILQLLLPVRTF</sequence>
<feature type="domain" description="DNA polymerase III beta sliding clamp central" evidence="12">
    <location>
        <begin position="137"/>
        <end position="253"/>
    </location>
</feature>
<evidence type="ECO:0000313" key="15">
    <source>
        <dbReference type="Proteomes" id="UP001164726"/>
    </source>
</evidence>
<dbReference type="PANTHER" id="PTHR30478:SF0">
    <property type="entry name" value="BETA SLIDING CLAMP"/>
    <property type="match status" value="1"/>
</dbReference>
<dbReference type="PANTHER" id="PTHR30478">
    <property type="entry name" value="DNA POLYMERASE III SUBUNIT BETA"/>
    <property type="match status" value="1"/>
</dbReference>
<proteinExistence type="inferred from homology"/>
<keyword evidence="15" id="KW-1185">Reference proteome</keyword>
<dbReference type="Pfam" id="PF02768">
    <property type="entry name" value="DNA_pol3_beta_3"/>
    <property type="match status" value="1"/>
</dbReference>
<accession>A0A9E8RYK7</accession>
<evidence type="ECO:0000256" key="10">
    <source>
        <dbReference type="PIRNR" id="PIRNR000804"/>
    </source>
</evidence>
<dbReference type="SUPFAM" id="SSF55979">
    <property type="entry name" value="DNA clamp"/>
    <property type="match status" value="3"/>
</dbReference>
<evidence type="ECO:0000313" key="14">
    <source>
        <dbReference type="EMBL" id="WAA12299.1"/>
    </source>
</evidence>